<evidence type="ECO:0000313" key="3">
    <source>
        <dbReference type="EMBL" id="GAQ60245.1"/>
    </source>
</evidence>
<keyword evidence="2" id="KW-0472">Membrane</keyword>
<feature type="transmembrane region" description="Helical" evidence="2">
    <location>
        <begin position="6"/>
        <end position="25"/>
    </location>
</feature>
<dbReference type="AlphaFoldDB" id="A0A117EC14"/>
<evidence type="ECO:0008006" key="5">
    <source>
        <dbReference type="Google" id="ProtNLM"/>
    </source>
</evidence>
<keyword evidence="2" id="KW-1133">Transmembrane helix</keyword>
<feature type="region of interest" description="Disordered" evidence="1">
    <location>
        <begin position="163"/>
        <end position="195"/>
    </location>
</feature>
<dbReference type="EMBL" id="BCMM01000002">
    <property type="protein sequence ID" value="GAQ60245.1"/>
    <property type="molecule type" value="Genomic_DNA"/>
</dbReference>
<dbReference type="Proteomes" id="UP000067448">
    <property type="component" value="Unassembled WGS sequence"/>
</dbReference>
<dbReference type="RefSeq" id="WP_059078396.1">
    <property type="nucleotide sequence ID" value="NZ_BCMM01000002.1"/>
</dbReference>
<accession>A0A117EC14</accession>
<comment type="caution">
    <text evidence="3">The sequence shown here is derived from an EMBL/GenBank/DDBJ whole genome shotgun (WGS) entry which is preliminary data.</text>
</comment>
<dbReference type="OrthoDB" id="3401121at2"/>
<proteinExistence type="predicted"/>
<reference evidence="4" key="1">
    <citation type="submission" date="2015-11" db="EMBL/GenBank/DDBJ databases">
        <authorList>
            <consortium name="Cross-ministerial Strategic Innovation Promotion Program (SIP) consortium"/>
            <person name="Tomihama T."/>
            <person name="Ikenaga M."/>
            <person name="Sakai M."/>
            <person name="Okubo T."/>
            <person name="Ikeda S."/>
        </authorList>
    </citation>
    <scope>NUCLEOTIDE SEQUENCE [LARGE SCALE GENOMIC DNA]</scope>
    <source>
        <strain evidence="4">S58</strain>
    </source>
</reference>
<organism evidence="3 4">
    <name type="scientific">Streptomyces scabiei</name>
    <dbReference type="NCBI Taxonomy" id="1930"/>
    <lineage>
        <taxon>Bacteria</taxon>
        <taxon>Bacillati</taxon>
        <taxon>Actinomycetota</taxon>
        <taxon>Actinomycetes</taxon>
        <taxon>Kitasatosporales</taxon>
        <taxon>Streptomycetaceae</taxon>
        <taxon>Streptomyces</taxon>
    </lineage>
</organism>
<reference evidence="4" key="3">
    <citation type="submission" date="2016-02" db="EMBL/GenBank/DDBJ databases">
        <title>Draft genome of pathogenic Streptomyces sp. in Japan.</title>
        <authorList>
            <person name="Tomihama T."/>
            <person name="Ikenaga M."/>
            <person name="Sakai M."/>
            <person name="Okubo T."/>
            <person name="Ikeda S."/>
        </authorList>
    </citation>
    <scope>NUCLEOTIDE SEQUENCE [LARGE SCALE GENOMIC DNA]</scope>
    <source>
        <strain evidence="4">S58</strain>
    </source>
</reference>
<keyword evidence="2" id="KW-0812">Transmembrane</keyword>
<evidence type="ECO:0000256" key="2">
    <source>
        <dbReference type="SAM" id="Phobius"/>
    </source>
</evidence>
<evidence type="ECO:0000256" key="1">
    <source>
        <dbReference type="SAM" id="MobiDB-lite"/>
    </source>
</evidence>
<sequence length="195" mass="21483">MSSFVQQLPALLGVVIGAFGSYLVVMRGEQVRFRRERESRWEERRLAVYADWARTVKQSVTLTYRVASHLGNDPHPHPLSPEEAAPLMAEATAARDPSGEALLLLGSREVVEKARAWVVTVMRMEEFLRGGTRDPAAWQALLERQRAGRDAYYTAVREDLALPPGHAGRWQLPPVPATGLTGSTPPSAPPPAPRA</sequence>
<reference evidence="3 4" key="2">
    <citation type="journal article" date="2016" name="Genome Announc.">
        <title>Draft Genome Sequences of Streptomyces scabiei S58, Streptomyces turgidiscabies T45, and Streptomyces acidiscabies a10, the Pathogens of Potato Common Scab, Isolated in Japan.</title>
        <authorList>
            <person name="Tomihama T."/>
            <person name="Nishi Y."/>
            <person name="Sakai M."/>
            <person name="Ikenaga M."/>
            <person name="Okubo T."/>
            <person name="Ikeda S."/>
        </authorList>
    </citation>
    <scope>NUCLEOTIDE SEQUENCE [LARGE SCALE GENOMIC DNA]</scope>
    <source>
        <strain evidence="3 4">S58</strain>
    </source>
</reference>
<evidence type="ECO:0000313" key="4">
    <source>
        <dbReference type="Proteomes" id="UP000067448"/>
    </source>
</evidence>
<name>A0A117EC14_STRSC</name>
<feature type="compositionally biased region" description="Pro residues" evidence="1">
    <location>
        <begin position="186"/>
        <end position="195"/>
    </location>
</feature>
<gene>
    <name evidence="3" type="ORF">SsS58_00585</name>
</gene>
<protein>
    <recommendedName>
        <fullName evidence="5">Secreted protein</fullName>
    </recommendedName>
</protein>